<evidence type="ECO:0000313" key="3">
    <source>
        <dbReference type="EMBL" id="HJG86783.1"/>
    </source>
</evidence>
<keyword evidence="1" id="KW-0812">Transmembrane</keyword>
<evidence type="ECO:0008006" key="5">
    <source>
        <dbReference type="Google" id="ProtNLM"/>
    </source>
</evidence>
<dbReference type="EMBL" id="DYUC01000069">
    <property type="protein sequence ID" value="HJG86783.1"/>
    <property type="molecule type" value="Genomic_DNA"/>
</dbReference>
<comment type="caution">
    <text evidence="3">The sequence shown here is derived from an EMBL/GenBank/DDBJ whole genome shotgun (WGS) entry which is preliminary data.</text>
</comment>
<sequence>MKLRCMFLSLLLLAALALPAAGAEAQTDIPASALALVDRWEDEGYPDTVGGVWVDETSSSVVVAVVDGDQSAIDSIIAAAGSADGLAFASCRWSRAQLLEVHGALAQLVGVEGSPVIAVGLGTRGNDFSVSGQPCVHVTITTLDSQEAAEVCADRIQEEYGDMVELSVGPHQISFTTGMDAPALPQPLIPNRQSQPNLTWYLLPLLFLLVLFLAFPLRRMLLQPAGRPPVKGGTRPMTRRRAVRAVRESCALPSGKVWTSIQQELEF</sequence>
<dbReference type="RefSeq" id="WP_295368897.1">
    <property type="nucleotide sequence ID" value="NZ_DYUC01000069.1"/>
</dbReference>
<feature type="signal peptide" evidence="2">
    <location>
        <begin position="1"/>
        <end position="25"/>
    </location>
</feature>
<gene>
    <name evidence="3" type="ORF">K8V01_07170</name>
</gene>
<dbReference type="AlphaFoldDB" id="A0A921SSS3"/>
<evidence type="ECO:0000256" key="2">
    <source>
        <dbReference type="SAM" id="SignalP"/>
    </source>
</evidence>
<keyword evidence="1" id="KW-1133">Transmembrane helix</keyword>
<reference evidence="3" key="2">
    <citation type="submission" date="2021-09" db="EMBL/GenBank/DDBJ databases">
        <authorList>
            <person name="Gilroy R."/>
        </authorList>
    </citation>
    <scope>NUCLEOTIDE SEQUENCE</scope>
    <source>
        <strain evidence="3">CHK179-5677</strain>
    </source>
</reference>
<proteinExistence type="predicted"/>
<accession>A0A921SSS3</accession>
<feature type="chain" id="PRO_5037565242" description="TPM domain-containing protein" evidence="2">
    <location>
        <begin position="26"/>
        <end position="267"/>
    </location>
</feature>
<organism evidence="3 4">
    <name type="scientific">Pseudoflavonifractor capillosus</name>
    <dbReference type="NCBI Taxonomy" id="106588"/>
    <lineage>
        <taxon>Bacteria</taxon>
        <taxon>Bacillati</taxon>
        <taxon>Bacillota</taxon>
        <taxon>Clostridia</taxon>
        <taxon>Eubacteriales</taxon>
        <taxon>Oscillospiraceae</taxon>
        <taxon>Pseudoflavonifractor</taxon>
    </lineage>
</organism>
<evidence type="ECO:0000313" key="4">
    <source>
        <dbReference type="Proteomes" id="UP000760668"/>
    </source>
</evidence>
<protein>
    <recommendedName>
        <fullName evidence="5">TPM domain-containing protein</fullName>
    </recommendedName>
</protein>
<keyword evidence="1" id="KW-0472">Membrane</keyword>
<feature type="transmembrane region" description="Helical" evidence="1">
    <location>
        <begin position="198"/>
        <end position="217"/>
    </location>
</feature>
<evidence type="ECO:0000256" key="1">
    <source>
        <dbReference type="SAM" id="Phobius"/>
    </source>
</evidence>
<dbReference type="Proteomes" id="UP000760668">
    <property type="component" value="Unassembled WGS sequence"/>
</dbReference>
<keyword evidence="2" id="KW-0732">Signal</keyword>
<name>A0A921SSS3_9FIRM</name>
<reference evidence="3" key="1">
    <citation type="journal article" date="2021" name="PeerJ">
        <title>Extensive microbial diversity within the chicken gut microbiome revealed by metagenomics and culture.</title>
        <authorList>
            <person name="Gilroy R."/>
            <person name="Ravi A."/>
            <person name="Getino M."/>
            <person name="Pursley I."/>
            <person name="Horton D.L."/>
            <person name="Alikhan N.F."/>
            <person name="Baker D."/>
            <person name="Gharbi K."/>
            <person name="Hall N."/>
            <person name="Watson M."/>
            <person name="Adriaenssens E.M."/>
            <person name="Foster-Nyarko E."/>
            <person name="Jarju S."/>
            <person name="Secka A."/>
            <person name="Antonio M."/>
            <person name="Oren A."/>
            <person name="Chaudhuri R.R."/>
            <person name="La Ragione R."/>
            <person name="Hildebrand F."/>
            <person name="Pallen M.J."/>
        </authorList>
    </citation>
    <scope>NUCLEOTIDE SEQUENCE</scope>
    <source>
        <strain evidence="3">CHK179-5677</strain>
    </source>
</reference>